<gene>
    <name evidence="14" type="primary">bla2</name>
    <name evidence="14" type="ORF">HLUCCX10_17205</name>
</gene>
<dbReference type="PANTHER" id="PTHR42951">
    <property type="entry name" value="METALLO-BETA-LACTAMASE DOMAIN-CONTAINING"/>
    <property type="match status" value="1"/>
</dbReference>
<dbReference type="InterPro" id="IPR036866">
    <property type="entry name" value="RibonucZ/Hydroxyglut_hydro"/>
</dbReference>
<reference evidence="14 15" key="1">
    <citation type="submission" date="2015-09" db="EMBL/GenBank/DDBJ databases">
        <title>Identification and resolution of microdiversity through metagenomic sequencing of parallel consortia.</title>
        <authorList>
            <person name="Nelson W.C."/>
            <person name="Romine M.F."/>
            <person name="Lindemann S.R."/>
        </authorList>
    </citation>
    <scope>NUCLEOTIDE SEQUENCE [LARGE SCALE GENOMIC DNA]</scope>
    <source>
        <strain evidence="14">HL-49</strain>
    </source>
</reference>
<dbReference type="NCBIfam" id="NF012229">
    <property type="entry name" value="bla_class_B_core"/>
    <property type="match status" value="1"/>
</dbReference>
<name>A0A0N8KDI4_9BACT</name>
<dbReference type="EMBL" id="LJXT01000163">
    <property type="protein sequence ID" value="KPQ08626.1"/>
    <property type="molecule type" value="Genomic_DNA"/>
</dbReference>
<evidence type="ECO:0000256" key="3">
    <source>
        <dbReference type="ARBA" id="ARBA00004418"/>
    </source>
</evidence>
<dbReference type="Gene3D" id="3.60.15.10">
    <property type="entry name" value="Ribonuclease Z/Hydroxyacylglutathione hydrolase-like"/>
    <property type="match status" value="1"/>
</dbReference>
<dbReference type="SUPFAM" id="SSF56281">
    <property type="entry name" value="Metallo-hydrolase/oxidoreductase"/>
    <property type="match status" value="1"/>
</dbReference>
<organism evidence="14 15">
    <name type="scientific">Algoriphagus marincola HL-49</name>
    <dbReference type="NCBI Taxonomy" id="1305737"/>
    <lineage>
        <taxon>Bacteria</taxon>
        <taxon>Pseudomonadati</taxon>
        <taxon>Bacteroidota</taxon>
        <taxon>Cytophagia</taxon>
        <taxon>Cytophagales</taxon>
        <taxon>Cyclobacteriaceae</taxon>
        <taxon>Algoriphagus</taxon>
    </lineage>
</organism>
<dbReference type="STRING" id="1305737.GCA_000526355_01522"/>
<comment type="cofactor">
    <cofactor evidence="2">
        <name>Zn(2+)</name>
        <dbReference type="ChEBI" id="CHEBI:29105"/>
    </cofactor>
</comment>
<evidence type="ECO:0000256" key="7">
    <source>
        <dbReference type="ARBA" id="ARBA00022723"/>
    </source>
</evidence>
<keyword evidence="10 14" id="KW-0378">Hydrolase</keyword>
<sequence>MLATAQPDIINDKKMKKYTLSILLTFGHILLFGQVNKKLRIEHLTDNFYVYTTYKDLNGFMFPSNSMYLVTDNGVVLFDTPWDTTQFQPLLDSISVRHNKKVVLAVSTHYHDDRTAGLEFLKQKGVKTYSSKLTYDLCKEHNEKQAEFYFDNDTVFNIGNYKFETYYAGEGHTKDNIVIWFDEYKILYGGCLVKSTENKNLGNVADANLKVWAPTIKKVIKKYPKRKFVIPGHFGWTSNEGLEHTLKLLRQNK</sequence>
<dbReference type="InterPro" id="IPR058199">
    <property type="entry name" value="BlaB//VIM/IMP-1"/>
</dbReference>
<dbReference type="AlphaFoldDB" id="A0A0N8KDI4"/>
<dbReference type="InterPro" id="IPR050855">
    <property type="entry name" value="NDM-1-like"/>
</dbReference>
<dbReference type="NCBIfam" id="NF012146">
    <property type="entry name" value="blaB-IND-MUS"/>
    <property type="match status" value="1"/>
</dbReference>
<keyword evidence="9" id="KW-0574">Periplasm</keyword>
<comment type="catalytic activity">
    <reaction evidence="1">
        <text>a beta-lactam + H2O = a substituted beta-amino acid</text>
        <dbReference type="Rhea" id="RHEA:20401"/>
        <dbReference type="ChEBI" id="CHEBI:15377"/>
        <dbReference type="ChEBI" id="CHEBI:35627"/>
        <dbReference type="ChEBI" id="CHEBI:140347"/>
        <dbReference type="EC" id="3.5.2.6"/>
    </reaction>
</comment>
<dbReference type="GO" id="GO:0008800">
    <property type="term" value="F:beta-lactamase activity"/>
    <property type="evidence" value="ECO:0007669"/>
    <property type="project" value="UniProtKB-EC"/>
</dbReference>
<dbReference type="GO" id="GO:0017001">
    <property type="term" value="P:antibiotic catabolic process"/>
    <property type="evidence" value="ECO:0007669"/>
    <property type="project" value="UniProtKB-ARBA"/>
</dbReference>
<evidence type="ECO:0000313" key="14">
    <source>
        <dbReference type="EMBL" id="KPQ08626.1"/>
    </source>
</evidence>
<evidence type="ECO:0000256" key="8">
    <source>
        <dbReference type="ARBA" id="ARBA00022729"/>
    </source>
</evidence>
<accession>A0A0N8KDI4</accession>
<dbReference type="Proteomes" id="UP000050421">
    <property type="component" value="Unassembled WGS sequence"/>
</dbReference>
<dbReference type="PANTHER" id="PTHR42951:SF4">
    <property type="entry name" value="ACYL-COENZYME A THIOESTERASE MBLAC2"/>
    <property type="match status" value="1"/>
</dbReference>
<keyword evidence="7" id="KW-0479">Metal-binding</keyword>
<evidence type="ECO:0000256" key="4">
    <source>
        <dbReference type="ARBA" id="ARBA00005250"/>
    </source>
</evidence>
<evidence type="ECO:0000256" key="1">
    <source>
        <dbReference type="ARBA" id="ARBA00001526"/>
    </source>
</evidence>
<dbReference type="eggNOG" id="COG0491">
    <property type="taxonomic scope" value="Bacteria"/>
</dbReference>
<feature type="domain" description="Metallo-beta-lactamase" evidence="13">
    <location>
        <begin position="64"/>
        <end position="233"/>
    </location>
</feature>
<proteinExistence type="inferred from homology"/>
<comment type="subcellular location">
    <subcellularLocation>
        <location evidence="3">Periplasm</location>
    </subcellularLocation>
</comment>
<evidence type="ECO:0000313" key="15">
    <source>
        <dbReference type="Proteomes" id="UP000050421"/>
    </source>
</evidence>
<evidence type="ECO:0000256" key="10">
    <source>
        <dbReference type="ARBA" id="ARBA00022801"/>
    </source>
</evidence>
<dbReference type="EC" id="3.5.2.6" evidence="6"/>
<keyword evidence="12" id="KW-0046">Antibiotic resistance</keyword>
<comment type="similarity">
    <text evidence="4">Belongs to the metallo-beta-lactamase superfamily. Class-B beta-lactamase family.</text>
</comment>
<comment type="subunit">
    <text evidence="5">Monomer.</text>
</comment>
<keyword evidence="11" id="KW-0862">Zinc</keyword>
<evidence type="ECO:0000256" key="5">
    <source>
        <dbReference type="ARBA" id="ARBA00011245"/>
    </source>
</evidence>
<comment type="caution">
    <text evidence="14">The sequence shown here is derived from an EMBL/GenBank/DDBJ whole genome shotgun (WGS) entry which is preliminary data.</text>
</comment>
<evidence type="ECO:0000256" key="9">
    <source>
        <dbReference type="ARBA" id="ARBA00022764"/>
    </source>
</evidence>
<keyword evidence="8" id="KW-0732">Signal</keyword>
<dbReference type="InterPro" id="IPR001279">
    <property type="entry name" value="Metallo-B-lactamas"/>
</dbReference>
<dbReference type="SMART" id="SM00849">
    <property type="entry name" value="Lactamase_B"/>
    <property type="match status" value="1"/>
</dbReference>
<evidence type="ECO:0000259" key="13">
    <source>
        <dbReference type="SMART" id="SM00849"/>
    </source>
</evidence>
<evidence type="ECO:0000256" key="11">
    <source>
        <dbReference type="ARBA" id="ARBA00022833"/>
    </source>
</evidence>
<dbReference type="Pfam" id="PF00753">
    <property type="entry name" value="Lactamase_B"/>
    <property type="match status" value="1"/>
</dbReference>
<protein>
    <recommendedName>
        <fullName evidence="6">beta-lactamase</fullName>
        <ecNumber evidence="6">3.5.2.6</ecNumber>
    </recommendedName>
</protein>
<evidence type="ECO:0000256" key="6">
    <source>
        <dbReference type="ARBA" id="ARBA00012865"/>
    </source>
</evidence>
<evidence type="ECO:0000256" key="12">
    <source>
        <dbReference type="ARBA" id="ARBA00023251"/>
    </source>
</evidence>
<evidence type="ECO:0000256" key="2">
    <source>
        <dbReference type="ARBA" id="ARBA00001947"/>
    </source>
</evidence>
<dbReference type="PATRIC" id="fig|1305737.6.peg.666"/>
<dbReference type="NCBIfam" id="NF033088">
    <property type="entry name" value="bla_subclass_B1"/>
    <property type="match status" value="1"/>
</dbReference>